<name>A0ABQ6PL30_9BACT</name>
<dbReference type="SUPFAM" id="SSF69304">
    <property type="entry name" value="Tricorn protease N-terminal domain"/>
    <property type="match status" value="1"/>
</dbReference>
<evidence type="ECO:0000313" key="3">
    <source>
        <dbReference type="Proteomes" id="UP001338309"/>
    </source>
</evidence>
<evidence type="ECO:0000313" key="2">
    <source>
        <dbReference type="EMBL" id="GMQ27960.1"/>
    </source>
</evidence>
<comment type="caution">
    <text evidence="2">The sequence shown here is derived from an EMBL/GenBank/DDBJ whole genome shotgun (WGS) entry which is preliminary data.</text>
</comment>
<evidence type="ECO:0000256" key="1">
    <source>
        <dbReference type="SAM" id="SignalP"/>
    </source>
</evidence>
<protein>
    <submittedName>
        <fullName evidence="2">Uncharacterized protein</fullName>
    </submittedName>
</protein>
<dbReference type="RefSeq" id="WP_338222762.1">
    <property type="nucleotide sequence ID" value="NZ_BTPD01000002.1"/>
</dbReference>
<accession>A0ABQ6PL30</accession>
<dbReference type="EMBL" id="BTPD01000002">
    <property type="protein sequence ID" value="GMQ27960.1"/>
    <property type="molecule type" value="Genomic_DNA"/>
</dbReference>
<keyword evidence="3" id="KW-1185">Reference proteome</keyword>
<sequence>MKKSIFLFLLFGLPLTVAIQAQTIESLAKELPPHFSILTTWGVRPEWDEKSENIYFLNKLVGDVFKINIATREVSQVTSGFYHGGIHRVLGLANGDLLLAMGSSIFDANNPEKDRHSGLGLYVLTKENPNTPYALEAYCDEGPAVSKNSLKIAWTLKGQREIKAGEIYYENGVPKLKDVQTVISYQDSSAYVRLETQDFRPPVNEELIYTHYWGDERDQYFNSQVFGFNLTTKETKKYTDLPKSYNEAEGIFPSGDFMVIESDRHQPMNERNKYKLDIYKLKLDGSGEVERLADFSTRYFNRIKSDNPVVNKTGKIIAHQFGYQKGAGDGRGIFLFDLEAYEKAKSGKKD</sequence>
<gene>
    <name evidence="2" type="ORF">Aconfl_06030</name>
</gene>
<reference evidence="2 3" key="1">
    <citation type="submission" date="2023-08" db="EMBL/GenBank/DDBJ databases">
        <title>Draft genome sequence of Algoriphagus confluentis.</title>
        <authorList>
            <person name="Takatani N."/>
            <person name="Hosokawa M."/>
            <person name="Sawabe T."/>
        </authorList>
    </citation>
    <scope>NUCLEOTIDE SEQUENCE [LARGE SCALE GENOMIC DNA]</scope>
    <source>
        <strain evidence="2 3">NBRC 111222</strain>
    </source>
</reference>
<feature type="chain" id="PRO_5045908009" evidence="1">
    <location>
        <begin position="22"/>
        <end position="350"/>
    </location>
</feature>
<dbReference type="Proteomes" id="UP001338309">
    <property type="component" value="Unassembled WGS sequence"/>
</dbReference>
<keyword evidence="1" id="KW-0732">Signal</keyword>
<proteinExistence type="predicted"/>
<feature type="signal peptide" evidence="1">
    <location>
        <begin position="1"/>
        <end position="21"/>
    </location>
</feature>
<organism evidence="2 3">
    <name type="scientific">Algoriphagus confluentis</name>
    <dbReference type="NCBI Taxonomy" id="1697556"/>
    <lineage>
        <taxon>Bacteria</taxon>
        <taxon>Pseudomonadati</taxon>
        <taxon>Bacteroidota</taxon>
        <taxon>Cytophagia</taxon>
        <taxon>Cytophagales</taxon>
        <taxon>Cyclobacteriaceae</taxon>
        <taxon>Algoriphagus</taxon>
    </lineage>
</organism>